<reference evidence="3" key="1">
    <citation type="journal article" date="2021" name="Proc. Natl. Acad. Sci. U.S.A.">
        <title>A Catalog of Tens of Thousands of Viruses from Human Metagenomes Reveals Hidden Associations with Chronic Diseases.</title>
        <authorList>
            <person name="Tisza M.J."/>
            <person name="Buck C.B."/>
        </authorList>
    </citation>
    <scope>NUCLEOTIDE SEQUENCE</scope>
    <source>
        <strain evidence="3">CtabX13</strain>
    </source>
</reference>
<organism evidence="3">
    <name type="scientific">Siphoviridae sp. ctabX13</name>
    <dbReference type="NCBI Taxonomy" id="2826389"/>
    <lineage>
        <taxon>Viruses</taxon>
        <taxon>Duplodnaviria</taxon>
        <taxon>Heunggongvirae</taxon>
        <taxon>Uroviricota</taxon>
        <taxon>Caudoviricetes</taxon>
    </lineage>
</organism>
<keyword evidence="2" id="KW-1133">Transmembrane helix</keyword>
<evidence type="ECO:0000313" key="3">
    <source>
        <dbReference type="EMBL" id="DAD74333.1"/>
    </source>
</evidence>
<keyword evidence="1" id="KW-0175">Coiled coil</keyword>
<dbReference type="EMBL" id="BK014758">
    <property type="protein sequence ID" value="DAD74333.1"/>
    <property type="molecule type" value="Genomic_DNA"/>
</dbReference>
<proteinExistence type="predicted"/>
<keyword evidence="2" id="KW-0812">Transmembrane</keyword>
<keyword evidence="2" id="KW-0472">Membrane</keyword>
<sequence>MMDITFILKSITDLGLQVALIAVFIWYFFKRDKDREESLTAEKVKLHEDIKAKQDEVRKELEHAKINAREKEALLMSENAKREELIRKESEKRETMIREESMHREEVLMRQMDKMNDSLREISTSMVGINNAMEKLGKSVESVDIRLKEVEGKLN</sequence>
<evidence type="ECO:0000256" key="2">
    <source>
        <dbReference type="SAM" id="Phobius"/>
    </source>
</evidence>
<feature type="transmembrane region" description="Helical" evidence="2">
    <location>
        <begin position="6"/>
        <end position="29"/>
    </location>
</feature>
<evidence type="ECO:0000256" key="1">
    <source>
        <dbReference type="SAM" id="Coils"/>
    </source>
</evidence>
<name>A0A8S5LWA5_9CAUD</name>
<accession>A0A8S5LWA5</accession>
<protein>
    <submittedName>
        <fullName evidence="3">Nuclear pore complex protein</fullName>
    </submittedName>
</protein>
<feature type="coiled-coil region" evidence="1">
    <location>
        <begin position="36"/>
        <end position="88"/>
    </location>
</feature>